<feature type="transmembrane region" description="Helical" evidence="1">
    <location>
        <begin position="42"/>
        <end position="59"/>
    </location>
</feature>
<accession>A0ABW3KT33</accession>
<gene>
    <name evidence="2" type="ORF">ACFQ13_13710</name>
</gene>
<organism evidence="2 3">
    <name type="scientific">Winogradskyella rapida</name>
    <dbReference type="NCBI Taxonomy" id="549701"/>
    <lineage>
        <taxon>Bacteria</taxon>
        <taxon>Pseudomonadati</taxon>
        <taxon>Bacteroidota</taxon>
        <taxon>Flavobacteriia</taxon>
        <taxon>Flavobacteriales</taxon>
        <taxon>Flavobacteriaceae</taxon>
        <taxon>Winogradskyella</taxon>
    </lineage>
</organism>
<sequence length="130" mass="14882">MTKSLFIYIASFTAMFFVLHFAQQGLLQTFNAEVRFSTWDVNMFLAIVSLLICVHLKLFSSIKMLHTQIGFIYLPTLFIKGGLFYAAFKTSIFNIEILTSPERYSLLVPVLLFLGLEVIFVVKILEEIDA</sequence>
<evidence type="ECO:0000313" key="2">
    <source>
        <dbReference type="EMBL" id="MFD1016979.1"/>
    </source>
</evidence>
<dbReference type="RefSeq" id="WP_386118282.1">
    <property type="nucleotide sequence ID" value="NZ_JBHTKM010000063.1"/>
</dbReference>
<dbReference type="InterPro" id="IPR046166">
    <property type="entry name" value="DUF6168"/>
</dbReference>
<comment type="caution">
    <text evidence="2">The sequence shown here is derived from an EMBL/GenBank/DDBJ whole genome shotgun (WGS) entry which is preliminary data.</text>
</comment>
<evidence type="ECO:0000313" key="3">
    <source>
        <dbReference type="Proteomes" id="UP001597086"/>
    </source>
</evidence>
<keyword evidence="3" id="KW-1185">Reference proteome</keyword>
<feature type="transmembrane region" description="Helical" evidence="1">
    <location>
        <begin position="104"/>
        <end position="125"/>
    </location>
</feature>
<proteinExistence type="predicted"/>
<protein>
    <submittedName>
        <fullName evidence="2">DUF6168 family protein</fullName>
    </submittedName>
</protein>
<name>A0ABW3KT33_9FLAO</name>
<dbReference type="EMBL" id="JBHTKM010000063">
    <property type="protein sequence ID" value="MFD1016979.1"/>
    <property type="molecule type" value="Genomic_DNA"/>
</dbReference>
<feature type="transmembrane region" description="Helical" evidence="1">
    <location>
        <begin position="71"/>
        <end position="92"/>
    </location>
</feature>
<evidence type="ECO:0000256" key="1">
    <source>
        <dbReference type="SAM" id="Phobius"/>
    </source>
</evidence>
<feature type="transmembrane region" description="Helical" evidence="1">
    <location>
        <begin position="5"/>
        <end position="22"/>
    </location>
</feature>
<reference evidence="3" key="1">
    <citation type="journal article" date="2019" name="Int. J. Syst. Evol. Microbiol.">
        <title>The Global Catalogue of Microorganisms (GCM) 10K type strain sequencing project: providing services to taxonomists for standard genome sequencing and annotation.</title>
        <authorList>
            <consortium name="The Broad Institute Genomics Platform"/>
            <consortium name="The Broad Institute Genome Sequencing Center for Infectious Disease"/>
            <person name="Wu L."/>
            <person name="Ma J."/>
        </authorList>
    </citation>
    <scope>NUCLEOTIDE SEQUENCE [LARGE SCALE GENOMIC DNA]</scope>
    <source>
        <strain evidence="3">CCUG 56098</strain>
    </source>
</reference>
<keyword evidence="1" id="KW-0812">Transmembrane</keyword>
<keyword evidence="1" id="KW-1133">Transmembrane helix</keyword>
<dbReference type="Pfam" id="PF19665">
    <property type="entry name" value="DUF6168"/>
    <property type="match status" value="1"/>
</dbReference>
<keyword evidence="1" id="KW-0472">Membrane</keyword>
<dbReference type="Proteomes" id="UP001597086">
    <property type="component" value="Unassembled WGS sequence"/>
</dbReference>